<evidence type="ECO:0008006" key="6">
    <source>
        <dbReference type="Google" id="ProtNLM"/>
    </source>
</evidence>
<evidence type="ECO:0000256" key="1">
    <source>
        <dbReference type="ARBA" id="ARBA00007626"/>
    </source>
</evidence>
<evidence type="ECO:0000313" key="4">
    <source>
        <dbReference type="EMBL" id="WOL18003.1"/>
    </source>
</evidence>
<dbReference type="PANTHER" id="PTHR47941">
    <property type="entry name" value="PENTATRICOPEPTIDE REPEAT-CONTAINING PROTEIN 3, MITOCHONDRIAL"/>
    <property type="match status" value="1"/>
</dbReference>
<protein>
    <recommendedName>
        <fullName evidence="6">Pentatricopeptide repeat-containing protein</fullName>
    </recommendedName>
</protein>
<dbReference type="InterPro" id="IPR002885">
    <property type="entry name" value="PPR_rpt"/>
</dbReference>
<feature type="repeat" description="PPR" evidence="3">
    <location>
        <begin position="318"/>
        <end position="352"/>
    </location>
</feature>
<dbReference type="Proteomes" id="UP001327560">
    <property type="component" value="Chromosome 8"/>
</dbReference>
<feature type="repeat" description="PPR" evidence="3">
    <location>
        <begin position="178"/>
        <end position="212"/>
    </location>
</feature>
<evidence type="ECO:0000256" key="2">
    <source>
        <dbReference type="ARBA" id="ARBA00022737"/>
    </source>
</evidence>
<dbReference type="InterPro" id="IPR011990">
    <property type="entry name" value="TPR-like_helical_dom_sf"/>
</dbReference>
<feature type="repeat" description="PPR" evidence="3">
    <location>
        <begin position="213"/>
        <end position="247"/>
    </location>
</feature>
<evidence type="ECO:0000313" key="5">
    <source>
        <dbReference type="Proteomes" id="UP001327560"/>
    </source>
</evidence>
<reference evidence="4 5" key="1">
    <citation type="submission" date="2023-10" db="EMBL/GenBank/DDBJ databases">
        <title>Chromosome-scale genome assembly provides insights into flower coloration mechanisms of Canna indica.</title>
        <authorList>
            <person name="Li C."/>
        </authorList>
    </citation>
    <scope>NUCLEOTIDE SEQUENCE [LARGE SCALE GENOMIC DNA]</scope>
    <source>
        <tissue evidence="4">Flower</tissue>
    </source>
</reference>
<dbReference type="NCBIfam" id="TIGR00756">
    <property type="entry name" value="PPR"/>
    <property type="match status" value="4"/>
</dbReference>
<dbReference type="SUPFAM" id="SSF81901">
    <property type="entry name" value="HCP-like"/>
    <property type="match status" value="1"/>
</dbReference>
<organism evidence="4 5">
    <name type="scientific">Canna indica</name>
    <name type="common">Indian-shot</name>
    <dbReference type="NCBI Taxonomy" id="4628"/>
    <lineage>
        <taxon>Eukaryota</taxon>
        <taxon>Viridiplantae</taxon>
        <taxon>Streptophyta</taxon>
        <taxon>Embryophyta</taxon>
        <taxon>Tracheophyta</taxon>
        <taxon>Spermatophyta</taxon>
        <taxon>Magnoliopsida</taxon>
        <taxon>Liliopsida</taxon>
        <taxon>Zingiberales</taxon>
        <taxon>Cannaceae</taxon>
        <taxon>Canna</taxon>
    </lineage>
</organism>
<proteinExistence type="inferred from homology"/>
<dbReference type="PROSITE" id="PS51375">
    <property type="entry name" value="PPR"/>
    <property type="match status" value="6"/>
</dbReference>
<sequence length="458" mass="51736">MRMPSSPASSVGMRSWVWSASPYKGKWQQRFGELQAMETFKKKVSEEEQSHESSYLSILINCFRTYDSNPSPSAYSFIIKYIFQRRLFSHLSPILEHLEKAERFDVPERIFVNMIQGFGRADRLCDAADIFFRIPKFRCTPSVVSLNVLLTVLCKSREGIVLVRDVLLKAAEMNIRLEASTFQILIRALCRNGKLSSAIELLNMMQLHECTPDAKLYSLIFYSLCKQGGSTQVIEFLEEMRNAGFMPSALEYNNAVSILVNEGKSEDAYSFLCLMRMEGKRPDVTSYNRIIDAFILANDFQKADELFDEMLLIGLLPNSATYNIYISGLCKQGNLEQARRMLACMERAGCKPDLETFNTVIAGYIKVDEIANAKELMMEVLEKGLQLNSHTCELLIDGLLSKGEIEEAKQLLMEMTSMGGFTPGLSNFNTLTCSLCQKSLLCEDAKIQEETISVGNNS</sequence>
<comment type="similarity">
    <text evidence="1">Belongs to the PPR family. P subfamily.</text>
</comment>
<keyword evidence="2" id="KW-0677">Repeat</keyword>
<dbReference type="Pfam" id="PF13041">
    <property type="entry name" value="PPR_2"/>
    <property type="match status" value="3"/>
</dbReference>
<feature type="repeat" description="PPR" evidence="3">
    <location>
        <begin position="353"/>
        <end position="387"/>
    </location>
</feature>
<name>A0AAQ3KZL4_9LILI</name>
<gene>
    <name evidence="4" type="ORF">Cni_G26796</name>
</gene>
<dbReference type="Pfam" id="PF01535">
    <property type="entry name" value="PPR"/>
    <property type="match status" value="1"/>
</dbReference>
<accession>A0AAQ3KZL4</accession>
<feature type="repeat" description="PPR" evidence="3">
    <location>
        <begin position="388"/>
        <end position="422"/>
    </location>
</feature>
<evidence type="ECO:0000256" key="3">
    <source>
        <dbReference type="PROSITE-ProRule" id="PRU00708"/>
    </source>
</evidence>
<dbReference type="Gene3D" id="1.25.40.10">
    <property type="entry name" value="Tetratricopeptide repeat domain"/>
    <property type="match status" value="4"/>
</dbReference>
<dbReference type="AlphaFoldDB" id="A0AAQ3KZL4"/>
<feature type="repeat" description="PPR" evidence="3">
    <location>
        <begin position="283"/>
        <end position="317"/>
    </location>
</feature>
<dbReference type="EMBL" id="CP136897">
    <property type="protein sequence ID" value="WOL18003.1"/>
    <property type="molecule type" value="Genomic_DNA"/>
</dbReference>
<keyword evidence="5" id="KW-1185">Reference proteome</keyword>